<dbReference type="Proteomes" id="UP000215483">
    <property type="component" value="Unassembled WGS sequence"/>
</dbReference>
<dbReference type="RefSeq" id="WP_094222711.1">
    <property type="nucleotide sequence ID" value="NZ_MCGQ01000090.1"/>
</dbReference>
<dbReference type="Pfam" id="PF16859">
    <property type="entry name" value="TetR_C_11"/>
    <property type="match status" value="1"/>
</dbReference>
<dbReference type="GO" id="GO:0000976">
    <property type="term" value="F:transcription cis-regulatory region binding"/>
    <property type="evidence" value="ECO:0007669"/>
    <property type="project" value="TreeGrafter"/>
</dbReference>
<evidence type="ECO:0000259" key="5">
    <source>
        <dbReference type="PROSITE" id="PS50977"/>
    </source>
</evidence>
<dbReference type="EMBL" id="MCGQ01000090">
    <property type="protein sequence ID" value="OXY86759.1"/>
    <property type="molecule type" value="Genomic_DNA"/>
</dbReference>
<dbReference type="Gene3D" id="1.10.357.10">
    <property type="entry name" value="Tetracycline Repressor, domain 2"/>
    <property type="match status" value="1"/>
</dbReference>
<name>A0A233RTN6_STRDA</name>
<keyword evidence="2 4" id="KW-0238">DNA-binding</keyword>
<organism evidence="6 7">
    <name type="scientific">Streptomyces diastatochromogenes</name>
    <dbReference type="NCBI Taxonomy" id="42236"/>
    <lineage>
        <taxon>Bacteria</taxon>
        <taxon>Bacillati</taxon>
        <taxon>Actinomycetota</taxon>
        <taxon>Actinomycetes</taxon>
        <taxon>Kitasatosporales</taxon>
        <taxon>Streptomycetaceae</taxon>
        <taxon>Streptomyces</taxon>
    </lineage>
</organism>
<keyword evidence="7" id="KW-1185">Reference proteome</keyword>
<dbReference type="GO" id="GO:0003700">
    <property type="term" value="F:DNA-binding transcription factor activity"/>
    <property type="evidence" value="ECO:0007669"/>
    <property type="project" value="TreeGrafter"/>
</dbReference>
<evidence type="ECO:0000256" key="4">
    <source>
        <dbReference type="PROSITE-ProRule" id="PRU00335"/>
    </source>
</evidence>
<evidence type="ECO:0000256" key="3">
    <source>
        <dbReference type="ARBA" id="ARBA00023163"/>
    </source>
</evidence>
<evidence type="ECO:0000256" key="2">
    <source>
        <dbReference type="ARBA" id="ARBA00023125"/>
    </source>
</evidence>
<keyword evidence="1" id="KW-0805">Transcription regulation</keyword>
<dbReference type="PANTHER" id="PTHR30055">
    <property type="entry name" value="HTH-TYPE TRANSCRIPTIONAL REGULATOR RUTR"/>
    <property type="match status" value="1"/>
</dbReference>
<comment type="caution">
    <text evidence="6">The sequence shown here is derived from an EMBL/GenBank/DDBJ whole genome shotgun (WGS) entry which is preliminary data.</text>
</comment>
<protein>
    <recommendedName>
        <fullName evidence="5">HTH tetR-type domain-containing protein</fullName>
    </recommendedName>
</protein>
<evidence type="ECO:0000313" key="7">
    <source>
        <dbReference type="Proteomes" id="UP000215483"/>
    </source>
</evidence>
<dbReference type="PROSITE" id="PS50977">
    <property type="entry name" value="HTH_TETR_2"/>
    <property type="match status" value="1"/>
</dbReference>
<dbReference type="Gene3D" id="1.10.10.60">
    <property type="entry name" value="Homeodomain-like"/>
    <property type="match status" value="1"/>
</dbReference>
<dbReference type="InterPro" id="IPR011075">
    <property type="entry name" value="TetR_C"/>
</dbReference>
<feature type="domain" description="HTH tetR-type" evidence="5">
    <location>
        <begin position="7"/>
        <end position="67"/>
    </location>
</feature>
<dbReference type="OrthoDB" id="9796019at2"/>
<gene>
    <name evidence="6" type="ORF">BEK98_44540</name>
</gene>
<proteinExistence type="predicted"/>
<keyword evidence="3" id="KW-0804">Transcription</keyword>
<dbReference type="InterPro" id="IPR036271">
    <property type="entry name" value="Tet_transcr_reg_TetR-rel_C_sf"/>
</dbReference>
<evidence type="ECO:0000313" key="6">
    <source>
        <dbReference type="EMBL" id="OXY86759.1"/>
    </source>
</evidence>
<feature type="DNA-binding region" description="H-T-H motif" evidence="4">
    <location>
        <begin position="30"/>
        <end position="49"/>
    </location>
</feature>
<dbReference type="InterPro" id="IPR009057">
    <property type="entry name" value="Homeodomain-like_sf"/>
</dbReference>
<accession>A0A233RTN6</accession>
<dbReference type="PANTHER" id="PTHR30055:SF149">
    <property type="entry name" value="TETR-FAMILY TRANSCRIPTIONAL REGULATOR"/>
    <property type="match status" value="1"/>
</dbReference>
<dbReference type="SUPFAM" id="SSF46689">
    <property type="entry name" value="Homeodomain-like"/>
    <property type="match status" value="1"/>
</dbReference>
<dbReference type="InterPro" id="IPR001647">
    <property type="entry name" value="HTH_TetR"/>
</dbReference>
<dbReference type="AlphaFoldDB" id="A0A233RTN6"/>
<reference evidence="6 7" key="1">
    <citation type="submission" date="2016-07" db="EMBL/GenBank/DDBJ databases">
        <title>Draft genome of Streptomyces diastatochromogenes.</title>
        <authorList>
            <person name="Podduturi R."/>
            <person name="Lukassen M.B."/>
            <person name="Clausen N."/>
            <person name="Nielsen J.L."/>
            <person name="Jorgensen N.O."/>
        </authorList>
    </citation>
    <scope>NUCLEOTIDE SEQUENCE [LARGE SCALE GENOMIC DNA]</scope>
    <source>
        <strain evidence="6 7">DSM 40608</strain>
    </source>
</reference>
<evidence type="ECO:0000256" key="1">
    <source>
        <dbReference type="ARBA" id="ARBA00023015"/>
    </source>
</evidence>
<dbReference type="Pfam" id="PF00440">
    <property type="entry name" value="TetR_N"/>
    <property type="match status" value="1"/>
</dbReference>
<sequence>MADRTPAGQGDEIYSAVLDLLREVGYDALTLDAVAAGARVDRDTLRRRWGSRPRLVAAAVRRRDCARLSSVDTGSLRGDLHEIARIVGEDRRGRGGVPFAALNRALESDPELVAALYGEKAEPETLRRVVERAVRRGEVAPDNPALEFVADLVVGVAYGRSAIGEEEADAAYLVRYLEASVLPVLLRR</sequence>
<dbReference type="InterPro" id="IPR050109">
    <property type="entry name" value="HTH-type_TetR-like_transc_reg"/>
</dbReference>
<dbReference type="SUPFAM" id="SSF48498">
    <property type="entry name" value="Tetracyclin repressor-like, C-terminal domain"/>
    <property type="match status" value="1"/>
</dbReference>